<feature type="transmembrane region" description="Helical" evidence="1">
    <location>
        <begin position="43"/>
        <end position="63"/>
    </location>
</feature>
<sequence length="173" mass="19356">MPPFKPLPPPPVVVAAAAAAAAAAADVLMVLRDVSDRCQLYTFVARTIYIVTVIIIIAVLELIRSVLQVMGSTFINQIRARSMLLPDRNGKYSPQFERTVERPSSSSYFTLVLSGTRLTSSIPEVPCFREFGKQERCNLVFRRLLQRGINVTRVRDIERRIDVTVDMPSMSEA</sequence>
<keyword evidence="1" id="KW-0472">Membrane</keyword>
<dbReference type="AlphaFoldDB" id="F4WKG9"/>
<evidence type="ECO:0000313" key="3">
    <source>
        <dbReference type="Proteomes" id="UP000007755"/>
    </source>
</evidence>
<name>F4WKG9_ACREC</name>
<dbReference type="EMBL" id="GL888199">
    <property type="protein sequence ID" value="EGI65307.1"/>
    <property type="molecule type" value="Genomic_DNA"/>
</dbReference>
<keyword evidence="1" id="KW-0812">Transmembrane</keyword>
<dbReference type="InParanoid" id="F4WKG9"/>
<feature type="transmembrane region" description="Helical" evidence="1">
    <location>
        <begin position="12"/>
        <end position="31"/>
    </location>
</feature>
<evidence type="ECO:0000313" key="2">
    <source>
        <dbReference type="EMBL" id="EGI65307.1"/>
    </source>
</evidence>
<proteinExistence type="predicted"/>
<keyword evidence="1" id="KW-1133">Transmembrane helix</keyword>
<gene>
    <name evidence="2" type="ORF">G5I_06166</name>
</gene>
<keyword evidence="3" id="KW-1185">Reference proteome</keyword>
<protein>
    <submittedName>
        <fullName evidence="2">Uncharacterized protein</fullName>
    </submittedName>
</protein>
<accession>F4WKG9</accession>
<reference evidence="2" key="1">
    <citation type="submission" date="2011-02" db="EMBL/GenBank/DDBJ databases">
        <title>The genome of the leaf-cutting ant Acromyrmex echinatior suggests key adaptations to social evolution and fungus farming.</title>
        <authorList>
            <person name="Nygaard S."/>
            <person name="Zhang G."/>
        </authorList>
    </citation>
    <scope>NUCLEOTIDE SEQUENCE</scope>
</reference>
<dbReference type="Proteomes" id="UP000007755">
    <property type="component" value="Unassembled WGS sequence"/>
</dbReference>
<organism evidence="3">
    <name type="scientific">Acromyrmex echinatior</name>
    <name type="common">Panamanian leafcutter ant</name>
    <name type="synonym">Acromyrmex octospinosus echinatior</name>
    <dbReference type="NCBI Taxonomy" id="103372"/>
    <lineage>
        <taxon>Eukaryota</taxon>
        <taxon>Metazoa</taxon>
        <taxon>Ecdysozoa</taxon>
        <taxon>Arthropoda</taxon>
        <taxon>Hexapoda</taxon>
        <taxon>Insecta</taxon>
        <taxon>Pterygota</taxon>
        <taxon>Neoptera</taxon>
        <taxon>Endopterygota</taxon>
        <taxon>Hymenoptera</taxon>
        <taxon>Apocrita</taxon>
        <taxon>Aculeata</taxon>
        <taxon>Formicoidea</taxon>
        <taxon>Formicidae</taxon>
        <taxon>Myrmicinae</taxon>
        <taxon>Acromyrmex</taxon>
    </lineage>
</organism>
<evidence type="ECO:0000256" key="1">
    <source>
        <dbReference type="SAM" id="Phobius"/>
    </source>
</evidence>